<comment type="caution">
    <text evidence="1">The sequence shown here is derived from an EMBL/GenBank/DDBJ whole genome shotgun (WGS) entry which is preliminary data.</text>
</comment>
<accession>A0A7W7Q2H7</accession>
<dbReference type="SUPFAM" id="SSF160424">
    <property type="entry name" value="BH3703-like"/>
    <property type="match status" value="1"/>
</dbReference>
<proteinExistence type="predicted"/>
<evidence type="ECO:0000313" key="1">
    <source>
        <dbReference type="EMBL" id="MBB4905770.1"/>
    </source>
</evidence>
<dbReference type="EMBL" id="JACHJQ010000002">
    <property type="protein sequence ID" value="MBB4905770.1"/>
    <property type="molecule type" value="Genomic_DNA"/>
</dbReference>
<organism evidence="1 2">
    <name type="scientific">Actinophytocola algeriensis</name>
    <dbReference type="NCBI Taxonomy" id="1768010"/>
    <lineage>
        <taxon>Bacteria</taxon>
        <taxon>Bacillati</taxon>
        <taxon>Actinomycetota</taxon>
        <taxon>Actinomycetes</taxon>
        <taxon>Pseudonocardiales</taxon>
        <taxon>Pseudonocardiaceae</taxon>
    </lineage>
</organism>
<evidence type="ECO:0000313" key="2">
    <source>
        <dbReference type="Proteomes" id="UP000520767"/>
    </source>
</evidence>
<protein>
    <submittedName>
        <fullName evidence="1">Uncharacterized protein</fullName>
    </submittedName>
</protein>
<name>A0A7W7Q2H7_9PSEU</name>
<reference evidence="1 2" key="1">
    <citation type="submission" date="2020-08" db="EMBL/GenBank/DDBJ databases">
        <title>Genomic Encyclopedia of Type Strains, Phase III (KMG-III): the genomes of soil and plant-associated and newly described type strains.</title>
        <authorList>
            <person name="Whitman W."/>
        </authorList>
    </citation>
    <scope>NUCLEOTIDE SEQUENCE [LARGE SCALE GENOMIC DNA]</scope>
    <source>
        <strain evidence="1 2">CECT 8960</strain>
    </source>
</reference>
<dbReference type="InterPro" id="IPR036170">
    <property type="entry name" value="YezG-like_sf"/>
</dbReference>
<sequence length="155" mass="17827">MSEPWDEQARQKRYEELLQQIGAALIGTAPQGWRRIDLIAKIVEGVQDFGLTVIMSDMSTPEVEPPATAGQALLELRKLMYDQQRGAWLSARYVINPPGEFRIFYNYDHDPLWEPPIQPAFFERDLTTYPRPAEAVPGWLRRTIEQARTGQPETN</sequence>
<dbReference type="AlphaFoldDB" id="A0A7W7Q2H7"/>
<keyword evidence="2" id="KW-1185">Reference proteome</keyword>
<dbReference type="RefSeq" id="WP_184809950.1">
    <property type="nucleotide sequence ID" value="NZ_JACHJQ010000002.1"/>
</dbReference>
<dbReference type="Proteomes" id="UP000520767">
    <property type="component" value="Unassembled WGS sequence"/>
</dbReference>
<gene>
    <name evidence="1" type="ORF">FHR82_001987</name>
</gene>